<dbReference type="AlphaFoldDB" id="A0A1T5DUN1"/>
<dbReference type="Proteomes" id="UP000190541">
    <property type="component" value="Unassembled WGS sequence"/>
</dbReference>
<dbReference type="Gene3D" id="3.40.50.720">
    <property type="entry name" value="NAD(P)-binding Rossmann-like Domain"/>
    <property type="match status" value="1"/>
</dbReference>
<comment type="similarity">
    <text evidence="1">Belongs to the short-chain dehydrogenases/reductases (SDR) family.</text>
</comment>
<evidence type="ECO:0000256" key="2">
    <source>
        <dbReference type="ARBA" id="ARBA00023002"/>
    </source>
</evidence>
<dbReference type="PRINTS" id="PR00081">
    <property type="entry name" value="GDHRDH"/>
</dbReference>
<name>A0A1T5DUN1_9SPHI</name>
<keyword evidence="2" id="KW-0560">Oxidoreductase</keyword>
<dbReference type="SUPFAM" id="SSF51735">
    <property type="entry name" value="NAD(P)-binding Rossmann-fold domains"/>
    <property type="match status" value="1"/>
</dbReference>
<dbReference type="RefSeq" id="WP_079717651.1">
    <property type="nucleotide sequence ID" value="NZ_FUYS01000007.1"/>
</dbReference>
<dbReference type="OrthoDB" id="9803333at2"/>
<dbReference type="PANTHER" id="PTHR42879:SF2">
    <property type="entry name" value="3-OXOACYL-[ACYL-CARRIER-PROTEIN] REDUCTASE FABG"/>
    <property type="match status" value="1"/>
</dbReference>
<gene>
    <name evidence="4" type="ORF">SAMN05660226_03000</name>
</gene>
<dbReference type="GO" id="GO:0016491">
    <property type="term" value="F:oxidoreductase activity"/>
    <property type="evidence" value="ECO:0007669"/>
    <property type="project" value="UniProtKB-KW"/>
</dbReference>
<dbReference type="FunFam" id="3.40.50.720:FF:000173">
    <property type="entry name" value="3-oxoacyl-[acyl-carrier protein] reductase"/>
    <property type="match status" value="1"/>
</dbReference>
<dbReference type="PANTHER" id="PTHR42879">
    <property type="entry name" value="3-OXOACYL-(ACYL-CARRIER-PROTEIN) REDUCTASE"/>
    <property type="match status" value="1"/>
</dbReference>
<dbReference type="Pfam" id="PF13561">
    <property type="entry name" value="adh_short_C2"/>
    <property type="match status" value="1"/>
</dbReference>
<keyword evidence="5" id="KW-1185">Reference proteome</keyword>
<dbReference type="InterPro" id="IPR050259">
    <property type="entry name" value="SDR"/>
</dbReference>
<dbReference type="InterPro" id="IPR057326">
    <property type="entry name" value="KR_dom"/>
</dbReference>
<dbReference type="NCBIfam" id="NF004200">
    <property type="entry name" value="PRK05653.1-5"/>
    <property type="match status" value="1"/>
</dbReference>
<accession>A0A1T5DUN1</accession>
<sequence>MAVKTYALVTGGSRGIGRAICIALASELKYPVLINYQSNLAAAEETRDIIIAGGGEAELLRFDVSDQAETHAQLADWKDRHPESLIEVIVNNAGITRDGLFLWMEHDDWSNVIHTSLNGFYHVTKPLMQDLLRHRYGRIINIVSVSGVKGTPGQTNYSAAKAGLIGATKALAQEVAKRNVTVNAVAPGFIETDMTNKLDEKELKKLIPLNRFGKAEEVADLVCFLASKKAAYITGEVININGGIYS</sequence>
<dbReference type="EMBL" id="FUYS01000007">
    <property type="protein sequence ID" value="SKB75361.1"/>
    <property type="molecule type" value="Genomic_DNA"/>
</dbReference>
<dbReference type="InterPro" id="IPR002347">
    <property type="entry name" value="SDR_fam"/>
</dbReference>
<dbReference type="PRINTS" id="PR00080">
    <property type="entry name" value="SDRFAMILY"/>
</dbReference>
<protein>
    <submittedName>
        <fullName evidence="4">3-oxoacyl-[acyl-carrier protein] reductase</fullName>
    </submittedName>
</protein>
<evidence type="ECO:0000313" key="4">
    <source>
        <dbReference type="EMBL" id="SKB75361.1"/>
    </source>
</evidence>
<evidence type="ECO:0000259" key="3">
    <source>
        <dbReference type="SMART" id="SM00822"/>
    </source>
</evidence>
<dbReference type="InterPro" id="IPR036291">
    <property type="entry name" value="NAD(P)-bd_dom_sf"/>
</dbReference>
<dbReference type="STRING" id="623280.SAMN05660226_03000"/>
<dbReference type="SMART" id="SM00822">
    <property type="entry name" value="PKS_KR"/>
    <property type="match status" value="1"/>
</dbReference>
<evidence type="ECO:0000313" key="5">
    <source>
        <dbReference type="Proteomes" id="UP000190541"/>
    </source>
</evidence>
<dbReference type="NCBIfam" id="NF009466">
    <property type="entry name" value="PRK12826.1-2"/>
    <property type="match status" value="1"/>
</dbReference>
<evidence type="ECO:0000256" key="1">
    <source>
        <dbReference type="ARBA" id="ARBA00006484"/>
    </source>
</evidence>
<organism evidence="4 5">
    <name type="scientific">Parapedobacter luteus</name>
    <dbReference type="NCBI Taxonomy" id="623280"/>
    <lineage>
        <taxon>Bacteria</taxon>
        <taxon>Pseudomonadati</taxon>
        <taxon>Bacteroidota</taxon>
        <taxon>Sphingobacteriia</taxon>
        <taxon>Sphingobacteriales</taxon>
        <taxon>Sphingobacteriaceae</taxon>
        <taxon>Parapedobacter</taxon>
    </lineage>
</organism>
<reference evidence="4 5" key="1">
    <citation type="submission" date="2017-02" db="EMBL/GenBank/DDBJ databases">
        <authorList>
            <person name="Peterson S.W."/>
        </authorList>
    </citation>
    <scope>NUCLEOTIDE SEQUENCE [LARGE SCALE GENOMIC DNA]</scope>
    <source>
        <strain evidence="4 5">DSM 22899</strain>
    </source>
</reference>
<feature type="domain" description="Ketoreductase" evidence="3">
    <location>
        <begin position="4"/>
        <end position="193"/>
    </location>
</feature>
<proteinExistence type="inferred from homology"/>